<dbReference type="GO" id="GO:0030313">
    <property type="term" value="C:cell envelope"/>
    <property type="evidence" value="ECO:0007669"/>
    <property type="project" value="UniProtKB-SubCell"/>
</dbReference>
<dbReference type="AlphaFoldDB" id="C5CE13"/>
<gene>
    <name evidence="5" type="ordered locus">Kole_1422</name>
</gene>
<dbReference type="Proteomes" id="UP000002382">
    <property type="component" value="Chromosome"/>
</dbReference>
<dbReference type="PANTHER" id="PTHR43649:SF31">
    <property type="entry name" value="SN-GLYCEROL-3-PHOSPHATE-BINDING PERIPLASMIC PROTEIN UGPB"/>
    <property type="match status" value="1"/>
</dbReference>
<dbReference type="Pfam" id="PF01547">
    <property type="entry name" value="SBP_bac_1"/>
    <property type="match status" value="1"/>
</dbReference>
<dbReference type="OrthoDB" id="9795467at2"/>
<evidence type="ECO:0000313" key="6">
    <source>
        <dbReference type="Proteomes" id="UP000002382"/>
    </source>
</evidence>
<dbReference type="KEGG" id="kol:Kole_1422"/>
<dbReference type="EMBL" id="CP001634">
    <property type="protein sequence ID" value="ACR80115.1"/>
    <property type="molecule type" value="Genomic_DNA"/>
</dbReference>
<evidence type="ECO:0000313" key="5">
    <source>
        <dbReference type="EMBL" id="ACR80115.1"/>
    </source>
</evidence>
<comment type="subcellular location">
    <subcellularLocation>
        <location evidence="1">Cell envelope</location>
    </subcellularLocation>
</comment>
<evidence type="ECO:0000256" key="2">
    <source>
        <dbReference type="ARBA" id="ARBA00008520"/>
    </source>
</evidence>
<keyword evidence="6" id="KW-1185">Reference proteome</keyword>
<dbReference type="eggNOG" id="COG1653">
    <property type="taxonomic scope" value="Bacteria"/>
</dbReference>
<dbReference type="HOGENOM" id="CLU_031285_3_1_0"/>
<dbReference type="Gene3D" id="3.40.190.10">
    <property type="entry name" value="Periplasmic binding protein-like II"/>
    <property type="match status" value="2"/>
</dbReference>
<dbReference type="CDD" id="cd14748">
    <property type="entry name" value="PBP2_UgpB"/>
    <property type="match status" value="1"/>
</dbReference>
<sequence>MRKFFLIVLLVALLATLGLAKVKIQFWHAMGGWRIALLQEMAEEFMAQNPDIEVEVQYTGGYGDTINKLNVAVQSNTAPHVVQGYDIATQMLIDGQIAVPMQDLIDKDPDFDINTFLPQVLNYYKVNGKLYCMPFNSSNPILYYNKTLFKKAGLDPNKPPRTFEELIEYAKKLTIRDEKGNIIQAGITWNLHSWFFEQFMAVQNAPLVDNNNGRTGRPTKAVFNSEAGLRFFKLWYDLTKNGYMINTKVHDWTGARNLFISQKVAMLISSTSDVRLMVDSSKENGFELGTAFLPRPKDAESGGVAIGGGSLWIIAGHPKEEIDAAWRFVKFMAEPEQQIKWHKGTGYFPVRKDAIETLLASGYYSENPHNLTAILQLLLSTQNYNTNGAIIGAFAEVRSIVENYVQKMLNGDMTPEEALAAAEREATKAIREYEGY</sequence>
<accession>C5CE13</accession>
<comment type="similarity">
    <text evidence="2">Belongs to the bacterial solute-binding protein 1 family.</text>
</comment>
<keyword evidence="3" id="KW-0813">Transport</keyword>
<evidence type="ECO:0000256" key="1">
    <source>
        <dbReference type="ARBA" id="ARBA00004196"/>
    </source>
</evidence>
<dbReference type="STRING" id="521045.Kole_1422"/>
<organism evidence="5 6">
    <name type="scientific">Kosmotoga olearia (strain ATCC BAA-1733 / DSM 21960 / TBF 19.5.1)</name>
    <dbReference type="NCBI Taxonomy" id="521045"/>
    <lineage>
        <taxon>Bacteria</taxon>
        <taxon>Thermotogati</taxon>
        <taxon>Thermotogota</taxon>
        <taxon>Thermotogae</taxon>
        <taxon>Kosmotogales</taxon>
        <taxon>Kosmotogaceae</taxon>
        <taxon>Kosmotoga</taxon>
    </lineage>
</organism>
<reference evidence="5 6" key="1">
    <citation type="submission" date="2009-06" db="EMBL/GenBank/DDBJ databases">
        <title>Complete sequence of Thermotogales bacterium TBF 19.5.1.</title>
        <authorList>
            <consortium name="US DOE Joint Genome Institute"/>
            <person name="Lucas S."/>
            <person name="Copeland A."/>
            <person name="Lapidus A."/>
            <person name="Glavina del Rio T."/>
            <person name="Tice H."/>
            <person name="Bruce D."/>
            <person name="Goodwin L."/>
            <person name="Pitluck S."/>
            <person name="Chertkov O."/>
            <person name="Brettin T."/>
            <person name="Detter J.C."/>
            <person name="Han C."/>
            <person name="Schmutz J."/>
            <person name="Larimer F."/>
            <person name="Land M."/>
            <person name="Hauser L."/>
            <person name="Kyrpides N."/>
            <person name="Ovchinnikova G."/>
            <person name="Noll K."/>
        </authorList>
    </citation>
    <scope>NUCLEOTIDE SEQUENCE [LARGE SCALE GENOMIC DNA]</scope>
    <source>
        <strain evidence="6">ATCC BAA-1733 / DSM 21960 / TBF 19.5.1</strain>
    </source>
</reference>
<evidence type="ECO:0000256" key="3">
    <source>
        <dbReference type="ARBA" id="ARBA00022448"/>
    </source>
</evidence>
<dbReference type="InterPro" id="IPR006059">
    <property type="entry name" value="SBP"/>
</dbReference>
<protein>
    <submittedName>
        <fullName evidence="5">Extracellular solute-binding protein family 1</fullName>
    </submittedName>
</protein>
<dbReference type="PANTHER" id="PTHR43649">
    <property type="entry name" value="ARABINOSE-BINDING PROTEIN-RELATED"/>
    <property type="match status" value="1"/>
</dbReference>
<dbReference type="RefSeq" id="WP_015868762.1">
    <property type="nucleotide sequence ID" value="NC_012785.1"/>
</dbReference>
<name>C5CE13_KOSOT</name>
<dbReference type="InterPro" id="IPR050490">
    <property type="entry name" value="Bact_solute-bd_prot1"/>
</dbReference>
<keyword evidence="4" id="KW-0732">Signal</keyword>
<dbReference type="SUPFAM" id="SSF53850">
    <property type="entry name" value="Periplasmic binding protein-like II"/>
    <property type="match status" value="1"/>
</dbReference>
<evidence type="ECO:0000256" key="4">
    <source>
        <dbReference type="ARBA" id="ARBA00022729"/>
    </source>
</evidence>
<proteinExistence type="inferred from homology"/>
<reference evidence="5 6" key="2">
    <citation type="journal article" date="2011" name="J. Bacteriol.">
        <title>Genome Sequence of Kosmotoga olearia Strain TBF 19.5.1, a Thermophilic Bacterium with a Wide Growth Temperature Range, Isolated from the Troll B Oil Platform in the North Sea.</title>
        <authorList>
            <person name="Swithers K.S."/>
            <person name="Dipippo J.L."/>
            <person name="Bruce D.C."/>
            <person name="Detter C."/>
            <person name="Tapia R."/>
            <person name="Han S."/>
            <person name="Goodwin L.A."/>
            <person name="Han J."/>
            <person name="Woyke T."/>
            <person name="Pitluck S."/>
            <person name="Pennacchio L."/>
            <person name="Nolan M."/>
            <person name="Mikhailova N."/>
            <person name="Land M.L."/>
            <person name="Nesbo C.L."/>
            <person name="Gogarten J.P."/>
            <person name="Noll K.M."/>
        </authorList>
    </citation>
    <scope>NUCLEOTIDE SEQUENCE [LARGE SCALE GENOMIC DNA]</scope>
    <source>
        <strain evidence="6">ATCC BAA-1733 / DSM 21960 / TBF 19.5.1</strain>
    </source>
</reference>
<dbReference type="SMR" id="C5CE13"/>